<dbReference type="InterPro" id="IPR011333">
    <property type="entry name" value="SKP1/BTB/POZ_sf"/>
</dbReference>
<dbReference type="Gene3D" id="3.30.710.10">
    <property type="entry name" value="Potassium Channel Kv1.1, Chain A"/>
    <property type="match status" value="1"/>
</dbReference>
<proteinExistence type="predicted"/>
<evidence type="ECO:0000259" key="1">
    <source>
        <dbReference type="PROSITE" id="PS50097"/>
    </source>
</evidence>
<dbReference type="EMBL" id="CAINUL010000014">
    <property type="protein sequence ID" value="CAD0112086.1"/>
    <property type="molecule type" value="Genomic_DNA"/>
</dbReference>
<protein>
    <recommendedName>
        <fullName evidence="1">BTB domain-containing protein</fullName>
    </recommendedName>
</protein>
<dbReference type="SUPFAM" id="SSF54695">
    <property type="entry name" value="POZ domain"/>
    <property type="match status" value="1"/>
</dbReference>
<dbReference type="OrthoDB" id="194443at2759"/>
<evidence type="ECO:0000313" key="2">
    <source>
        <dbReference type="EMBL" id="CAD0112086.1"/>
    </source>
</evidence>
<dbReference type="PROSITE" id="PS50097">
    <property type="entry name" value="BTB"/>
    <property type="match status" value="1"/>
</dbReference>
<dbReference type="AlphaFoldDB" id="A0A9N8PUK5"/>
<evidence type="ECO:0000313" key="3">
    <source>
        <dbReference type="Proteomes" id="UP000745764"/>
    </source>
</evidence>
<accession>A0A9N8PUK5</accession>
<name>A0A9N8PUK5_9PEZI</name>
<reference evidence="2" key="1">
    <citation type="submission" date="2020-06" db="EMBL/GenBank/DDBJ databases">
        <authorList>
            <person name="Onetto C."/>
        </authorList>
    </citation>
    <scope>NUCLEOTIDE SEQUENCE</scope>
</reference>
<sequence>MMQPSGSKGHWDPYILSRLLSSSTAPDSMIELRTSCGFKTLVHKSLLCHYSTYYNVAIDGSFQEASKTSFELELNEEQAKWLVSWLYSGSLEDHLSHPDTEQLFCLYIFADKTDILALRRRVMTKLVKEKKARISYPCFTIGGVREYPSNLEPPSNQSTQTSS</sequence>
<dbReference type="InterPro" id="IPR000210">
    <property type="entry name" value="BTB/POZ_dom"/>
</dbReference>
<keyword evidence="3" id="KW-1185">Reference proteome</keyword>
<organism evidence="2 3">
    <name type="scientific">Aureobasidium uvarum</name>
    <dbReference type="NCBI Taxonomy" id="2773716"/>
    <lineage>
        <taxon>Eukaryota</taxon>
        <taxon>Fungi</taxon>
        <taxon>Dikarya</taxon>
        <taxon>Ascomycota</taxon>
        <taxon>Pezizomycotina</taxon>
        <taxon>Dothideomycetes</taxon>
        <taxon>Dothideomycetidae</taxon>
        <taxon>Dothideales</taxon>
        <taxon>Saccotheciaceae</taxon>
        <taxon>Aureobasidium</taxon>
    </lineage>
</organism>
<gene>
    <name evidence="2" type="ORF">AWRI4620_LOCUS6341</name>
</gene>
<feature type="domain" description="BTB" evidence="1">
    <location>
        <begin position="26"/>
        <end position="92"/>
    </location>
</feature>
<dbReference type="Proteomes" id="UP000745764">
    <property type="component" value="Unassembled WGS sequence"/>
</dbReference>
<comment type="caution">
    <text evidence="2">The sequence shown here is derived from an EMBL/GenBank/DDBJ whole genome shotgun (WGS) entry which is preliminary data.</text>
</comment>